<dbReference type="EMBL" id="GBRH01223568">
    <property type="protein sequence ID" value="JAD74327.1"/>
    <property type="molecule type" value="Transcribed_RNA"/>
</dbReference>
<protein>
    <submittedName>
        <fullName evidence="1">Uncharacterized protein</fullName>
    </submittedName>
</protein>
<name>A0A0A9CS40_ARUDO</name>
<accession>A0A0A9CS40</accession>
<reference evidence="1" key="1">
    <citation type="submission" date="2014-09" db="EMBL/GenBank/DDBJ databases">
        <authorList>
            <person name="Magalhaes I.L.F."/>
            <person name="Oliveira U."/>
            <person name="Santos F.R."/>
            <person name="Vidigal T.H.D.A."/>
            <person name="Brescovit A.D."/>
            <person name="Santos A.J."/>
        </authorList>
    </citation>
    <scope>NUCLEOTIDE SEQUENCE</scope>
    <source>
        <tissue evidence="1">Shoot tissue taken approximately 20 cm above the soil surface</tissue>
    </source>
</reference>
<reference evidence="1" key="2">
    <citation type="journal article" date="2015" name="Data Brief">
        <title>Shoot transcriptome of the giant reed, Arundo donax.</title>
        <authorList>
            <person name="Barrero R.A."/>
            <person name="Guerrero F.D."/>
            <person name="Moolhuijzen P."/>
            <person name="Goolsby J.A."/>
            <person name="Tidwell J."/>
            <person name="Bellgard S.E."/>
            <person name="Bellgard M.I."/>
        </authorList>
    </citation>
    <scope>NUCLEOTIDE SEQUENCE</scope>
    <source>
        <tissue evidence="1">Shoot tissue taken approximately 20 cm above the soil surface</tissue>
    </source>
</reference>
<organism evidence="1">
    <name type="scientific">Arundo donax</name>
    <name type="common">Giant reed</name>
    <name type="synonym">Donax arundinaceus</name>
    <dbReference type="NCBI Taxonomy" id="35708"/>
    <lineage>
        <taxon>Eukaryota</taxon>
        <taxon>Viridiplantae</taxon>
        <taxon>Streptophyta</taxon>
        <taxon>Embryophyta</taxon>
        <taxon>Tracheophyta</taxon>
        <taxon>Spermatophyta</taxon>
        <taxon>Magnoliopsida</taxon>
        <taxon>Liliopsida</taxon>
        <taxon>Poales</taxon>
        <taxon>Poaceae</taxon>
        <taxon>PACMAD clade</taxon>
        <taxon>Arundinoideae</taxon>
        <taxon>Arundineae</taxon>
        <taxon>Arundo</taxon>
    </lineage>
</organism>
<evidence type="ECO:0000313" key="1">
    <source>
        <dbReference type="EMBL" id="JAD74327.1"/>
    </source>
</evidence>
<sequence>MVSINTCSKYIVIIDTQVVLGDVDLILLSQTQTSSYKITTQHQMCQN</sequence>
<proteinExistence type="predicted"/>
<dbReference type="AlphaFoldDB" id="A0A0A9CS40"/>